<dbReference type="OrthoDB" id="9764892at2"/>
<dbReference type="InterPro" id="IPR023074">
    <property type="entry name" value="HMG_CoA_Rdtase_cat_sf"/>
</dbReference>
<dbReference type="Pfam" id="PF00368">
    <property type="entry name" value="HMG-CoA_red"/>
    <property type="match status" value="1"/>
</dbReference>
<dbReference type="EC" id="1.1.1.88" evidence="3"/>
<dbReference type="PROSITE" id="PS50065">
    <property type="entry name" value="HMG_COA_REDUCTASE_4"/>
    <property type="match status" value="1"/>
</dbReference>
<dbReference type="SUPFAM" id="SSF56542">
    <property type="entry name" value="Substrate-binding domain of HMG-CoA reductase"/>
    <property type="match status" value="1"/>
</dbReference>
<comment type="catalytic activity">
    <reaction evidence="3">
        <text>(R)-mevalonate + 2 NAD(+) + CoA = (3S)-3-hydroxy-3-methylglutaryl-CoA + 2 NADH + 2 H(+)</text>
        <dbReference type="Rhea" id="RHEA:14833"/>
        <dbReference type="ChEBI" id="CHEBI:15378"/>
        <dbReference type="ChEBI" id="CHEBI:36464"/>
        <dbReference type="ChEBI" id="CHEBI:43074"/>
        <dbReference type="ChEBI" id="CHEBI:57287"/>
        <dbReference type="ChEBI" id="CHEBI:57540"/>
        <dbReference type="ChEBI" id="CHEBI:57945"/>
        <dbReference type="EC" id="1.1.1.88"/>
    </reaction>
</comment>
<dbReference type="PANTHER" id="PTHR10572:SF24">
    <property type="entry name" value="3-HYDROXY-3-METHYLGLUTARYL-COENZYME A REDUCTASE"/>
    <property type="match status" value="1"/>
</dbReference>
<gene>
    <name evidence="4" type="ORF">FC07_GL000887</name>
</gene>
<dbReference type="PRINTS" id="PR00071">
    <property type="entry name" value="HMGCOARDTASE"/>
</dbReference>
<dbReference type="EMBL" id="AZDA01000014">
    <property type="protein sequence ID" value="KRK40409.1"/>
    <property type="molecule type" value="Genomic_DNA"/>
</dbReference>
<dbReference type="SUPFAM" id="SSF55035">
    <property type="entry name" value="NAD-binding domain of HMG-CoA reductase"/>
    <property type="match status" value="1"/>
</dbReference>
<comment type="pathway">
    <text evidence="3">Metabolic intermediate metabolism; (R)-mevalonate degradation; (S)-3-hydroxy-3-methylglutaryl-CoA from (R)-mevalonate: step 1/1.</text>
</comment>
<dbReference type="PATRIC" id="fig|1423726.3.peg.911"/>
<dbReference type="CDD" id="cd00644">
    <property type="entry name" value="HMG-CoA_reductase_classII"/>
    <property type="match status" value="1"/>
</dbReference>
<dbReference type="PROSITE" id="PS01192">
    <property type="entry name" value="HMG_COA_REDUCTASE_3"/>
    <property type="match status" value="1"/>
</dbReference>
<dbReference type="Gene3D" id="3.90.770.10">
    <property type="entry name" value="3-hydroxy-3-methylglutaryl-coenzyme A Reductase, Chain A, domain 2"/>
    <property type="match status" value="2"/>
</dbReference>
<keyword evidence="5" id="KW-1185">Reference proteome</keyword>
<dbReference type="InterPro" id="IPR004553">
    <property type="entry name" value="HMG_CoA_Rdtase_bac-typ"/>
</dbReference>
<dbReference type="STRING" id="1423726.FC07_GL000887"/>
<proteinExistence type="inferred from homology"/>
<dbReference type="GO" id="GO:0015936">
    <property type="term" value="P:coenzyme A metabolic process"/>
    <property type="evidence" value="ECO:0007669"/>
    <property type="project" value="InterPro"/>
</dbReference>
<dbReference type="PANTHER" id="PTHR10572">
    <property type="entry name" value="3-HYDROXY-3-METHYLGLUTARYL-COENZYME A REDUCTASE"/>
    <property type="match status" value="1"/>
</dbReference>
<comment type="caution">
    <text evidence="4">The sequence shown here is derived from an EMBL/GenBank/DDBJ whole genome shotgun (WGS) entry which is preliminary data.</text>
</comment>
<organism evidence="4 5">
    <name type="scientific">Loigolactobacillus bifermentans DSM 20003</name>
    <dbReference type="NCBI Taxonomy" id="1423726"/>
    <lineage>
        <taxon>Bacteria</taxon>
        <taxon>Bacillati</taxon>
        <taxon>Bacillota</taxon>
        <taxon>Bacilli</taxon>
        <taxon>Lactobacillales</taxon>
        <taxon>Lactobacillaceae</taxon>
        <taxon>Loigolactobacillus</taxon>
    </lineage>
</organism>
<accession>A0A0R1H310</accession>
<keyword evidence="2 3" id="KW-0560">Oxidoreductase</keyword>
<dbReference type="InterPro" id="IPR002202">
    <property type="entry name" value="HMG_CoA_Rdtase"/>
</dbReference>
<evidence type="ECO:0000313" key="4">
    <source>
        <dbReference type="EMBL" id="KRK40409.1"/>
    </source>
</evidence>
<dbReference type="NCBIfam" id="TIGR00532">
    <property type="entry name" value="HMG_CoA_R_NAD"/>
    <property type="match status" value="1"/>
</dbReference>
<dbReference type="RefSeq" id="WP_057903589.1">
    <property type="nucleotide sequence ID" value="NZ_AZDA01000014.1"/>
</dbReference>
<keyword evidence="3" id="KW-0520">NAD</keyword>
<dbReference type="UniPathway" id="UPA00257">
    <property type="reaction ID" value="UER00367"/>
</dbReference>
<sequence length="414" mass="43026">MKFYQQTRLQRIATLVAEGQLTAQEAAFFKTNTGLTQEAADQLIENQLTTFALPEGVARGVQVDGHVHTVPMVTEEPSVIAAASHGAKLLALAGGVQTTIQQRAMVGQVILQPITPAQLAQVQAATAQLAQVANAAHPSIVARGGGVDRIRYRQLDVQTVSLDLIVDVQEAMGANMLNSMLEAVAAVLRQQFDVTVLMSILSNYATTSLVTATGQVPVASLARTGQTGAQVAAGIVNASHIAQIDPYRAATHNKGLMNGIDAVVMASGNDWRAIESGAQAYAARDGQYRGLSTWHIRGEQLVGSLTLPLPVGYVGGAIRVLPAAQPNLALMGVHSAKALASVIAAVGLGQNLAALHALVTSGIQKGHMALQAKSLAATAGATPEEVPLVAAQLQQAPRMDLATAAALLQELRQG</sequence>
<evidence type="ECO:0000256" key="1">
    <source>
        <dbReference type="ARBA" id="ARBA00007661"/>
    </source>
</evidence>
<name>A0A0R1H310_9LACO</name>
<reference evidence="4 5" key="1">
    <citation type="journal article" date="2015" name="Genome Announc.">
        <title>Expanding the biotechnology potential of lactobacilli through comparative genomics of 213 strains and associated genera.</title>
        <authorList>
            <person name="Sun Z."/>
            <person name="Harris H.M."/>
            <person name="McCann A."/>
            <person name="Guo C."/>
            <person name="Argimon S."/>
            <person name="Zhang W."/>
            <person name="Yang X."/>
            <person name="Jeffery I.B."/>
            <person name="Cooney J.C."/>
            <person name="Kagawa T.F."/>
            <person name="Liu W."/>
            <person name="Song Y."/>
            <person name="Salvetti E."/>
            <person name="Wrobel A."/>
            <person name="Rasinkangas P."/>
            <person name="Parkhill J."/>
            <person name="Rea M.C."/>
            <person name="O'Sullivan O."/>
            <person name="Ritari J."/>
            <person name="Douillard F.P."/>
            <person name="Paul Ross R."/>
            <person name="Yang R."/>
            <person name="Briner A.E."/>
            <person name="Felis G.E."/>
            <person name="de Vos W.M."/>
            <person name="Barrangou R."/>
            <person name="Klaenhammer T.R."/>
            <person name="Caufield P.W."/>
            <person name="Cui Y."/>
            <person name="Zhang H."/>
            <person name="O'Toole P.W."/>
        </authorList>
    </citation>
    <scope>NUCLEOTIDE SEQUENCE [LARGE SCALE GENOMIC DNA]</scope>
    <source>
        <strain evidence="4 5">DSM 20003</strain>
    </source>
</reference>
<evidence type="ECO:0000256" key="3">
    <source>
        <dbReference type="RuleBase" id="RU361219"/>
    </source>
</evidence>
<dbReference type="InterPro" id="IPR009029">
    <property type="entry name" value="HMG_CoA_Rdtase_sub-bd_dom_sf"/>
</dbReference>
<dbReference type="GO" id="GO:0140643">
    <property type="term" value="F:hydroxymethylglutaryl-CoA reductase (NADH) activity"/>
    <property type="evidence" value="ECO:0007669"/>
    <property type="project" value="UniProtKB-EC"/>
</dbReference>
<evidence type="ECO:0000313" key="5">
    <source>
        <dbReference type="Proteomes" id="UP000051461"/>
    </source>
</evidence>
<dbReference type="InterPro" id="IPR009023">
    <property type="entry name" value="HMG_CoA_Rdtase_NAD(P)-bd_sf"/>
</dbReference>
<dbReference type="Proteomes" id="UP000051461">
    <property type="component" value="Unassembled WGS sequence"/>
</dbReference>
<dbReference type="InterPro" id="IPR023076">
    <property type="entry name" value="HMG_CoA_Rdtase_CS"/>
</dbReference>
<protein>
    <recommendedName>
        <fullName evidence="3">3-hydroxy-3-methylglutaryl coenzyme A reductase</fullName>
        <shortName evidence="3">HMG-CoA reductase</shortName>
        <ecNumber evidence="3">1.1.1.88</ecNumber>
    </recommendedName>
</protein>
<dbReference type="GO" id="GO:0004420">
    <property type="term" value="F:hydroxymethylglutaryl-CoA reductase (NADPH) activity"/>
    <property type="evidence" value="ECO:0007669"/>
    <property type="project" value="InterPro"/>
</dbReference>
<evidence type="ECO:0000256" key="2">
    <source>
        <dbReference type="ARBA" id="ARBA00023002"/>
    </source>
</evidence>
<comment type="similarity">
    <text evidence="1 3">Belongs to the HMG-CoA reductase family.</text>
</comment>
<dbReference type="AlphaFoldDB" id="A0A0R1H310"/>
<dbReference type="Gene3D" id="1.10.8.660">
    <property type="match status" value="1"/>
</dbReference>